<dbReference type="EnsemblMetazoa" id="GBRI039892-RA">
    <property type="protein sequence ID" value="GBRI039892-PA"/>
    <property type="gene ID" value="GBRI039892"/>
</dbReference>
<organism evidence="1 2">
    <name type="scientific">Glossina brevipalpis</name>
    <dbReference type="NCBI Taxonomy" id="37001"/>
    <lineage>
        <taxon>Eukaryota</taxon>
        <taxon>Metazoa</taxon>
        <taxon>Ecdysozoa</taxon>
        <taxon>Arthropoda</taxon>
        <taxon>Hexapoda</taxon>
        <taxon>Insecta</taxon>
        <taxon>Pterygota</taxon>
        <taxon>Neoptera</taxon>
        <taxon>Endopterygota</taxon>
        <taxon>Diptera</taxon>
        <taxon>Brachycera</taxon>
        <taxon>Muscomorpha</taxon>
        <taxon>Hippoboscoidea</taxon>
        <taxon>Glossinidae</taxon>
        <taxon>Glossina</taxon>
    </lineage>
</organism>
<dbReference type="AlphaFoldDB" id="A0A1A9X0S7"/>
<evidence type="ECO:0000313" key="2">
    <source>
        <dbReference type="Proteomes" id="UP000091820"/>
    </source>
</evidence>
<protein>
    <submittedName>
        <fullName evidence="1">Uncharacterized protein</fullName>
    </submittedName>
</protein>
<keyword evidence="2" id="KW-1185">Reference proteome</keyword>
<name>A0A1A9X0S7_9MUSC</name>
<reference evidence="2" key="1">
    <citation type="submission" date="2014-03" db="EMBL/GenBank/DDBJ databases">
        <authorList>
            <person name="Aksoy S."/>
            <person name="Warren W."/>
            <person name="Wilson R.K."/>
        </authorList>
    </citation>
    <scope>NUCLEOTIDE SEQUENCE [LARGE SCALE GENOMIC DNA]</scope>
    <source>
        <strain evidence="2">IAEA</strain>
    </source>
</reference>
<proteinExistence type="predicted"/>
<dbReference type="Proteomes" id="UP000091820">
    <property type="component" value="Unassembled WGS sequence"/>
</dbReference>
<accession>A0A1A9X0S7</accession>
<evidence type="ECO:0000313" key="1">
    <source>
        <dbReference type="EnsemblMetazoa" id="GBRI039892-PA"/>
    </source>
</evidence>
<sequence>MSTVKLPGDVLQWLIDIRIHHSKRAVKAGKLLRDAIRPKILHFLGSASYMVCHERWRVMRFVPLRIPPEIGEFAIISGILLCHVSELDLLNISVNDNKFGILKCKLVMTTITTITTITMMTMIRFLQHGKAINESEEFLELTILYKFLSSGDGP</sequence>
<reference evidence="1" key="2">
    <citation type="submission" date="2020-05" db="UniProtKB">
        <authorList>
            <consortium name="EnsemblMetazoa"/>
        </authorList>
    </citation>
    <scope>IDENTIFICATION</scope>
    <source>
        <strain evidence="1">IAEA</strain>
    </source>
</reference>
<dbReference type="VEuPathDB" id="VectorBase:GBRI039892"/>